<dbReference type="NCBIfam" id="TIGR00488">
    <property type="entry name" value="bis(5'-nucleosyl)-tetraphosphatase (symmetrical) YqeK"/>
    <property type="match status" value="1"/>
</dbReference>
<keyword evidence="3" id="KW-0547">Nucleotide-binding</keyword>
<evidence type="ECO:0000256" key="3">
    <source>
        <dbReference type="ARBA" id="ARBA00022741"/>
    </source>
</evidence>
<dbReference type="RefSeq" id="WP_218282604.1">
    <property type="nucleotide sequence ID" value="NZ_CP078093.1"/>
</dbReference>
<accession>A0ABX8RA32</accession>
<comment type="catalytic activity">
    <reaction evidence="6">
        <text>P(1),P(4)-bis(5'-adenosyl) tetraphosphate + H2O = 2 ADP + 2 H(+)</text>
        <dbReference type="Rhea" id="RHEA:24252"/>
        <dbReference type="ChEBI" id="CHEBI:15377"/>
        <dbReference type="ChEBI" id="CHEBI:15378"/>
        <dbReference type="ChEBI" id="CHEBI:58141"/>
        <dbReference type="ChEBI" id="CHEBI:456216"/>
        <dbReference type="EC" id="3.6.1.41"/>
    </reaction>
</comment>
<evidence type="ECO:0000256" key="5">
    <source>
        <dbReference type="ARBA" id="ARBA00023004"/>
    </source>
</evidence>
<proteinExistence type="predicted"/>
<dbReference type="InterPro" id="IPR003607">
    <property type="entry name" value="HD/PDEase_dom"/>
</dbReference>
<sequence length="194" mass="22004">MLQINEIKKILKSRLTEKRYLHSLGVQKTAENLAKIYNGSITKASIAGLVHDCAKNLSAEQLLNYAERFGILVDGVTKFQPGLLHGAVGAEIAKREFNIEDDEILNAIKFHTTGKENMTLLDQIIYLADYIEPNRNFNGVELLREAALQDLNKATLMAFNHTIKYIVSKGELLHLNTIFARNDLLLRRDELRQE</sequence>
<name>A0ABX8RA32_9CLOT</name>
<dbReference type="Proteomes" id="UP000886818">
    <property type="component" value="Chromosome"/>
</dbReference>
<dbReference type="Pfam" id="PF01966">
    <property type="entry name" value="HD"/>
    <property type="match status" value="1"/>
</dbReference>
<dbReference type="GO" id="GO:0008803">
    <property type="term" value="F:bis(5'-nucleosyl)-tetraphosphatase (symmetrical) activity"/>
    <property type="evidence" value="ECO:0007669"/>
    <property type="project" value="UniProtKB-EC"/>
</dbReference>
<evidence type="ECO:0000256" key="1">
    <source>
        <dbReference type="ARBA" id="ARBA00012506"/>
    </source>
</evidence>
<dbReference type="InterPro" id="IPR051094">
    <property type="entry name" value="Diverse_Catalytic_Enzymes"/>
</dbReference>
<dbReference type="PANTHER" id="PTHR35795:SF1">
    <property type="entry name" value="BIS(5'-NUCLEOSYL)-TETRAPHOSPHATASE, SYMMETRICAL"/>
    <property type="match status" value="1"/>
</dbReference>
<reference evidence="8" key="1">
    <citation type="submission" date="2021-07" db="EMBL/GenBank/DDBJ databases">
        <title>Complete genome sequence of Crassaminicella sp. 143-21, isolated from a deep-sea hydrothermal vent.</title>
        <authorList>
            <person name="Li X."/>
        </authorList>
    </citation>
    <scope>NUCLEOTIDE SEQUENCE</scope>
    <source>
        <strain evidence="8">143-21</strain>
    </source>
</reference>
<dbReference type="EMBL" id="CP078093">
    <property type="protein sequence ID" value="QXM05907.1"/>
    <property type="molecule type" value="Genomic_DNA"/>
</dbReference>
<evidence type="ECO:0000256" key="2">
    <source>
        <dbReference type="ARBA" id="ARBA00022723"/>
    </source>
</evidence>
<organism evidence="8 9">
    <name type="scientific">Crassaminicella indica</name>
    <dbReference type="NCBI Taxonomy" id="2855394"/>
    <lineage>
        <taxon>Bacteria</taxon>
        <taxon>Bacillati</taxon>
        <taxon>Bacillota</taxon>
        <taxon>Clostridia</taxon>
        <taxon>Eubacteriales</taxon>
        <taxon>Clostridiaceae</taxon>
        <taxon>Crassaminicella</taxon>
    </lineage>
</organism>
<evidence type="ECO:0000313" key="9">
    <source>
        <dbReference type="Proteomes" id="UP000886818"/>
    </source>
</evidence>
<keyword evidence="2" id="KW-0479">Metal-binding</keyword>
<feature type="domain" description="HD" evidence="7">
    <location>
        <begin position="19"/>
        <end position="134"/>
    </location>
</feature>
<evidence type="ECO:0000256" key="4">
    <source>
        <dbReference type="ARBA" id="ARBA00022801"/>
    </source>
</evidence>
<dbReference type="EC" id="3.6.1.41" evidence="1"/>
<dbReference type="InterPro" id="IPR006674">
    <property type="entry name" value="HD_domain"/>
</dbReference>
<evidence type="ECO:0000313" key="8">
    <source>
        <dbReference type="EMBL" id="QXM05907.1"/>
    </source>
</evidence>
<evidence type="ECO:0000256" key="6">
    <source>
        <dbReference type="ARBA" id="ARBA00049417"/>
    </source>
</evidence>
<gene>
    <name evidence="8" type="primary">yqeK</name>
    <name evidence="8" type="ORF">KVH43_11165</name>
</gene>
<dbReference type="SMART" id="SM00471">
    <property type="entry name" value="HDc"/>
    <property type="match status" value="1"/>
</dbReference>
<dbReference type="PANTHER" id="PTHR35795">
    <property type="entry name" value="SLR1885 PROTEIN"/>
    <property type="match status" value="1"/>
</dbReference>
<dbReference type="InterPro" id="IPR005249">
    <property type="entry name" value="YqeK"/>
</dbReference>
<protein>
    <recommendedName>
        <fullName evidence="1">bis(5'-nucleosyl)-tetraphosphatase (symmetrical)</fullName>
        <ecNumber evidence="1">3.6.1.41</ecNumber>
    </recommendedName>
</protein>
<keyword evidence="5" id="KW-0408">Iron</keyword>
<dbReference type="CDD" id="cd00077">
    <property type="entry name" value="HDc"/>
    <property type="match status" value="1"/>
</dbReference>
<keyword evidence="4 8" id="KW-0378">Hydrolase</keyword>
<dbReference type="PROSITE" id="PS51831">
    <property type="entry name" value="HD"/>
    <property type="match status" value="1"/>
</dbReference>
<evidence type="ECO:0000259" key="7">
    <source>
        <dbReference type="PROSITE" id="PS51831"/>
    </source>
</evidence>
<keyword evidence="9" id="KW-1185">Reference proteome</keyword>